<protein>
    <submittedName>
        <fullName evidence="1">Uncharacterized protein</fullName>
    </submittedName>
</protein>
<proteinExistence type="predicted"/>
<dbReference type="Proteomes" id="UP000814140">
    <property type="component" value="Unassembled WGS sequence"/>
</dbReference>
<sequence length="299" mass="33140">MYHTSFICSDTLPPQSRSMIGFFPLSAGLRSLERRNRIHLWFRPCRDGLVCTQTWVTTQCSPFLERARLPSLLGMSHPISVAAIATPMDSIFPSRAHGPAIYKVQQSPGSNTRVLLMISRAAFRKQSKICFRASGLCHSFCVGENAITCILSLRRRPGLAAGAPVPFSGLSKARDQNVRLERALPPPRTSPIIVRRRVDNEDALEDKTLRGVPRSCAAQRAGVGNAMSIQHAALRRPCNVFCSSRQSHAVPLHLGIPHRYTVINAARTGLRHQKRQVCNPFSGTGFDRFPRMFIDGESS</sequence>
<name>A0ACB8T3G1_9AGAM</name>
<comment type="caution">
    <text evidence="1">The sequence shown here is derived from an EMBL/GenBank/DDBJ whole genome shotgun (WGS) entry which is preliminary data.</text>
</comment>
<reference evidence="1" key="2">
    <citation type="journal article" date="2022" name="New Phytol.">
        <title>Evolutionary transition to the ectomycorrhizal habit in the genomes of a hyperdiverse lineage of mushroom-forming fungi.</title>
        <authorList>
            <person name="Looney B."/>
            <person name="Miyauchi S."/>
            <person name="Morin E."/>
            <person name="Drula E."/>
            <person name="Courty P.E."/>
            <person name="Kohler A."/>
            <person name="Kuo A."/>
            <person name="LaButti K."/>
            <person name="Pangilinan J."/>
            <person name="Lipzen A."/>
            <person name="Riley R."/>
            <person name="Andreopoulos W."/>
            <person name="He G."/>
            <person name="Johnson J."/>
            <person name="Nolan M."/>
            <person name="Tritt A."/>
            <person name="Barry K.W."/>
            <person name="Grigoriev I.V."/>
            <person name="Nagy L.G."/>
            <person name="Hibbett D."/>
            <person name="Henrissat B."/>
            <person name="Matheny P.B."/>
            <person name="Labbe J."/>
            <person name="Martin F.M."/>
        </authorList>
    </citation>
    <scope>NUCLEOTIDE SEQUENCE</scope>
    <source>
        <strain evidence="1">HHB10654</strain>
    </source>
</reference>
<organism evidence="1 2">
    <name type="scientific">Artomyces pyxidatus</name>
    <dbReference type="NCBI Taxonomy" id="48021"/>
    <lineage>
        <taxon>Eukaryota</taxon>
        <taxon>Fungi</taxon>
        <taxon>Dikarya</taxon>
        <taxon>Basidiomycota</taxon>
        <taxon>Agaricomycotina</taxon>
        <taxon>Agaricomycetes</taxon>
        <taxon>Russulales</taxon>
        <taxon>Auriscalpiaceae</taxon>
        <taxon>Artomyces</taxon>
    </lineage>
</organism>
<reference evidence="1" key="1">
    <citation type="submission" date="2021-03" db="EMBL/GenBank/DDBJ databases">
        <authorList>
            <consortium name="DOE Joint Genome Institute"/>
            <person name="Ahrendt S."/>
            <person name="Looney B.P."/>
            <person name="Miyauchi S."/>
            <person name="Morin E."/>
            <person name="Drula E."/>
            <person name="Courty P.E."/>
            <person name="Chicoki N."/>
            <person name="Fauchery L."/>
            <person name="Kohler A."/>
            <person name="Kuo A."/>
            <person name="Labutti K."/>
            <person name="Pangilinan J."/>
            <person name="Lipzen A."/>
            <person name="Riley R."/>
            <person name="Andreopoulos W."/>
            <person name="He G."/>
            <person name="Johnson J."/>
            <person name="Barry K.W."/>
            <person name="Grigoriev I.V."/>
            <person name="Nagy L."/>
            <person name="Hibbett D."/>
            <person name="Henrissat B."/>
            <person name="Matheny P.B."/>
            <person name="Labbe J."/>
            <person name="Martin F."/>
        </authorList>
    </citation>
    <scope>NUCLEOTIDE SEQUENCE</scope>
    <source>
        <strain evidence="1">HHB10654</strain>
    </source>
</reference>
<gene>
    <name evidence="1" type="ORF">BV25DRAFT_494864</name>
</gene>
<accession>A0ACB8T3G1</accession>
<evidence type="ECO:0000313" key="2">
    <source>
        <dbReference type="Proteomes" id="UP000814140"/>
    </source>
</evidence>
<evidence type="ECO:0000313" key="1">
    <source>
        <dbReference type="EMBL" id="KAI0063007.1"/>
    </source>
</evidence>
<dbReference type="EMBL" id="MU277205">
    <property type="protein sequence ID" value="KAI0063007.1"/>
    <property type="molecule type" value="Genomic_DNA"/>
</dbReference>
<keyword evidence="2" id="KW-1185">Reference proteome</keyword>